<evidence type="ECO:0000256" key="1">
    <source>
        <dbReference type="SAM" id="MobiDB-lite"/>
    </source>
</evidence>
<dbReference type="KEGG" id="hadh:FRZ61_31080"/>
<evidence type="ECO:0000313" key="2">
    <source>
        <dbReference type="EMBL" id="QEX23173.1"/>
    </source>
</evidence>
<accession>A0A5J6N2K3</accession>
<proteinExistence type="predicted"/>
<protein>
    <submittedName>
        <fullName evidence="2">Uncharacterized protein</fullName>
    </submittedName>
</protein>
<gene>
    <name evidence="2" type="ORF">FRZ61_31080</name>
</gene>
<name>A0A5J6N2K3_9PROT</name>
<dbReference type="AlphaFoldDB" id="A0A5J6N2K3"/>
<feature type="compositionally biased region" description="Basic and acidic residues" evidence="1">
    <location>
        <begin position="57"/>
        <end position="68"/>
    </location>
</feature>
<evidence type="ECO:0000313" key="3">
    <source>
        <dbReference type="Proteomes" id="UP000325797"/>
    </source>
</evidence>
<dbReference type="EMBL" id="CP042582">
    <property type="protein sequence ID" value="QEX23173.1"/>
    <property type="molecule type" value="Genomic_DNA"/>
</dbReference>
<keyword evidence="3" id="KW-1185">Reference proteome</keyword>
<organism evidence="2 3">
    <name type="scientific">Hypericibacter adhaerens</name>
    <dbReference type="NCBI Taxonomy" id="2602016"/>
    <lineage>
        <taxon>Bacteria</taxon>
        <taxon>Pseudomonadati</taxon>
        <taxon>Pseudomonadota</taxon>
        <taxon>Alphaproteobacteria</taxon>
        <taxon>Rhodospirillales</taxon>
        <taxon>Dongiaceae</taxon>
        <taxon>Hypericibacter</taxon>
    </lineage>
</organism>
<sequence length="85" mass="9109">MLEEGAAELGEAGFVEGRQIDAVDVGAERAGHRAEPELPIGLMFCHGPEYSPAGRRRGSEGPSQRRSDSPLPPSTPYISFIFPEA</sequence>
<dbReference type="Proteomes" id="UP000325797">
    <property type="component" value="Chromosome"/>
</dbReference>
<feature type="region of interest" description="Disordered" evidence="1">
    <location>
        <begin position="45"/>
        <end position="85"/>
    </location>
</feature>
<reference evidence="2 3" key="1">
    <citation type="submission" date="2019-08" db="EMBL/GenBank/DDBJ databases">
        <title>Hyperibacter terrae gen. nov., sp. nov. and Hyperibacter viscosus sp. nov., two new members in the family Rhodospirillaceae isolated from the rhizosphere of Hypericum perforatum.</title>
        <authorList>
            <person name="Noviana Z."/>
        </authorList>
    </citation>
    <scope>NUCLEOTIDE SEQUENCE [LARGE SCALE GENOMIC DNA]</scope>
    <source>
        <strain evidence="2 3">R5959</strain>
    </source>
</reference>